<evidence type="ECO:0000259" key="1">
    <source>
        <dbReference type="SMART" id="SM00739"/>
    </source>
</evidence>
<dbReference type="Proteomes" id="UP000030747">
    <property type="component" value="Unassembled WGS sequence"/>
</dbReference>
<feature type="non-terminal residue" evidence="2">
    <location>
        <position position="1"/>
    </location>
</feature>
<dbReference type="RefSeq" id="XP_013236027.1">
    <property type="nucleotide sequence ID" value="XM_013380573.1"/>
</dbReference>
<dbReference type="GO" id="GO:0032044">
    <property type="term" value="C:DSIF complex"/>
    <property type="evidence" value="ECO:0007669"/>
    <property type="project" value="TreeGrafter"/>
</dbReference>
<dbReference type="InterPro" id="IPR014722">
    <property type="entry name" value="Rib_uL2_dom2"/>
</dbReference>
<reference evidence="2" key="1">
    <citation type="submission" date="2013-10" db="EMBL/GenBank/DDBJ databases">
        <title>Genomic analysis of the causative agents of coccidiosis in chickens.</title>
        <authorList>
            <person name="Reid A.J."/>
            <person name="Blake D."/>
            <person name="Billington K."/>
            <person name="Browne H."/>
            <person name="Dunn M."/>
            <person name="Hung S."/>
            <person name="Kawahara F."/>
            <person name="Miranda-Saavedra D."/>
            <person name="Mourier T."/>
            <person name="Nagra H."/>
            <person name="Otto T.D."/>
            <person name="Rawlings N."/>
            <person name="Sanchez A."/>
            <person name="Sanders M."/>
            <person name="Subramaniam C."/>
            <person name="Tay Y."/>
            <person name="Dear P."/>
            <person name="Doerig C."/>
            <person name="Gruber A."/>
            <person name="Parkinson J."/>
            <person name="Shirley M."/>
            <person name="Wan K.L."/>
            <person name="Berriman M."/>
            <person name="Tomley F."/>
            <person name="Pain A."/>
        </authorList>
    </citation>
    <scope>NUCLEOTIDE SEQUENCE [LARGE SCALE GENOMIC DNA]</scope>
    <source>
        <strain evidence="2">Houghton</strain>
    </source>
</reference>
<reference evidence="2" key="2">
    <citation type="submission" date="2013-10" db="EMBL/GenBank/DDBJ databases">
        <authorList>
            <person name="Aslett M."/>
        </authorList>
    </citation>
    <scope>NUCLEOTIDE SEQUENCE [LARGE SCALE GENOMIC DNA]</scope>
    <source>
        <strain evidence="2">Houghton</strain>
    </source>
</reference>
<dbReference type="GeneID" id="25254696"/>
<evidence type="ECO:0000313" key="2">
    <source>
        <dbReference type="EMBL" id="CDJ45281.1"/>
    </source>
</evidence>
<dbReference type="VEuPathDB" id="ToxoDB:ETH_00028015"/>
<protein>
    <recommendedName>
        <fullName evidence="1">KOW domain-containing protein</fullName>
    </recommendedName>
</protein>
<feature type="domain" description="KOW" evidence="1">
    <location>
        <begin position="165"/>
        <end position="192"/>
    </location>
</feature>
<dbReference type="GO" id="GO:0032784">
    <property type="term" value="P:regulation of DNA-templated transcription elongation"/>
    <property type="evidence" value="ECO:0007669"/>
    <property type="project" value="InterPro"/>
</dbReference>
<dbReference type="EMBL" id="HG678140">
    <property type="protein sequence ID" value="CDJ45281.1"/>
    <property type="molecule type" value="Genomic_DNA"/>
</dbReference>
<dbReference type="SMART" id="SM00739">
    <property type="entry name" value="KOW"/>
    <property type="match status" value="2"/>
</dbReference>
<dbReference type="GO" id="GO:0006357">
    <property type="term" value="P:regulation of transcription by RNA polymerase II"/>
    <property type="evidence" value="ECO:0007669"/>
    <property type="project" value="InterPro"/>
</dbReference>
<feature type="domain" description="KOW" evidence="1">
    <location>
        <begin position="8"/>
        <end position="35"/>
    </location>
</feature>
<proteinExistence type="predicted"/>
<name>U6L539_EIMTE</name>
<dbReference type="OrthoDB" id="332124at2759"/>
<dbReference type="AlphaFoldDB" id="U6L539"/>
<dbReference type="Gene3D" id="2.30.30.30">
    <property type="match status" value="1"/>
</dbReference>
<evidence type="ECO:0000313" key="3">
    <source>
        <dbReference type="Proteomes" id="UP000030747"/>
    </source>
</evidence>
<dbReference type="VEuPathDB" id="ToxoDB:ETH2_1210300"/>
<gene>
    <name evidence="2" type="ORF">ETH_00028015</name>
</gene>
<dbReference type="Pfam" id="PF23042">
    <property type="entry name" value="KOW1_SPT5"/>
    <property type="match status" value="1"/>
</dbReference>
<accession>U6L539</accession>
<organism evidence="2 3">
    <name type="scientific">Eimeria tenella</name>
    <name type="common">Coccidian parasite</name>
    <dbReference type="NCBI Taxonomy" id="5802"/>
    <lineage>
        <taxon>Eukaryota</taxon>
        <taxon>Sar</taxon>
        <taxon>Alveolata</taxon>
        <taxon>Apicomplexa</taxon>
        <taxon>Conoidasida</taxon>
        <taxon>Coccidia</taxon>
        <taxon>Eucoccidiorida</taxon>
        <taxon>Eimeriorina</taxon>
        <taxon>Eimeriidae</taxon>
        <taxon>Eimeria</taxon>
    </lineage>
</organism>
<dbReference type="InterPro" id="IPR041973">
    <property type="entry name" value="KOW_Spt5_1"/>
</dbReference>
<dbReference type="GO" id="GO:0003729">
    <property type="term" value="F:mRNA binding"/>
    <property type="evidence" value="ECO:0007669"/>
    <property type="project" value="TreeGrafter"/>
</dbReference>
<dbReference type="PANTHER" id="PTHR11125">
    <property type="entry name" value="SUPPRESSOR OF TY 5"/>
    <property type="match status" value="1"/>
</dbReference>
<sequence>RASKSAIVPQRGDFARVKRGLYGGDLAQVLSADPQGLFASVRLIPRIDLQLLLNKSSSTEALGSRRAKAGKPEKRFFDRDRVDASGGQVEQGLIPGTVKFAGLTFEEAGYIIRRVALRHLLLGPAVSPTLSELRDFCQKMSETDREETLAAQKPLLQMLKQQRSAFRLGDRVLVIQGELQGLRGKVSRLPQSQEEERDTQIQVTLDEGGFGDVKLKTFEKAKVLKPFTELMREEVV</sequence>
<dbReference type="InterPro" id="IPR039659">
    <property type="entry name" value="SPT5"/>
</dbReference>
<dbReference type="InterPro" id="IPR005824">
    <property type="entry name" value="KOW"/>
</dbReference>
<dbReference type="PANTHER" id="PTHR11125:SF7">
    <property type="entry name" value="TRANSCRIPTION ELONGATION FACTOR SPT5"/>
    <property type="match status" value="1"/>
</dbReference>
<dbReference type="CDD" id="cd06081">
    <property type="entry name" value="KOW_Spt5_1"/>
    <property type="match status" value="1"/>
</dbReference>
<dbReference type="GO" id="GO:0006368">
    <property type="term" value="P:transcription elongation by RNA polymerase II"/>
    <property type="evidence" value="ECO:0007669"/>
    <property type="project" value="TreeGrafter"/>
</dbReference>
<keyword evidence="3" id="KW-1185">Reference proteome</keyword>